<sequence>MGGAHARRLAADGCTLAVADRTLTPALQALADEVGGAAFAADLADPTAPAALVAQVRERLGDVDVLVANHAHMTMGPTATVAPADFWSVVDVNLAATFALVQAVLPGMERRGGGRVIVVASEWGLTGWPEAAAYAASKAGLVALVKTLGRELGPRGVLVNAVAPGVIDTPQLSVDAAAAGVSDEQVRADYAAVTPLRRIGAPEEVAAAVSLLADPALGAVVGQVLQVNGGTTRGRA</sequence>
<proteinExistence type="inferred from homology"/>
<dbReference type="PRINTS" id="PR00080">
    <property type="entry name" value="SDRFAMILY"/>
</dbReference>
<accession>A0A5C8ZHG0</accession>
<dbReference type="InterPro" id="IPR002347">
    <property type="entry name" value="SDR_fam"/>
</dbReference>
<dbReference type="Gene3D" id="3.40.50.720">
    <property type="entry name" value="NAD(P)-binding Rossmann-like Domain"/>
    <property type="match status" value="1"/>
</dbReference>
<evidence type="ECO:0000256" key="2">
    <source>
        <dbReference type="ARBA" id="ARBA00023002"/>
    </source>
</evidence>
<dbReference type="PRINTS" id="PR00081">
    <property type="entry name" value="GDHRDH"/>
</dbReference>
<dbReference type="InterPro" id="IPR036291">
    <property type="entry name" value="NAD(P)-bd_dom_sf"/>
</dbReference>
<organism evidence="3 4">
    <name type="scientific">Quadrisphaera setariae</name>
    <dbReference type="NCBI Taxonomy" id="2593304"/>
    <lineage>
        <taxon>Bacteria</taxon>
        <taxon>Bacillati</taxon>
        <taxon>Actinomycetota</taxon>
        <taxon>Actinomycetes</taxon>
        <taxon>Kineosporiales</taxon>
        <taxon>Kineosporiaceae</taxon>
        <taxon>Quadrisphaera</taxon>
    </lineage>
</organism>
<dbReference type="PROSITE" id="PS00061">
    <property type="entry name" value="ADH_SHORT"/>
    <property type="match status" value="1"/>
</dbReference>
<name>A0A5C8ZHG0_9ACTN</name>
<keyword evidence="4" id="KW-1185">Reference proteome</keyword>
<dbReference type="SUPFAM" id="SSF51735">
    <property type="entry name" value="NAD(P)-binding Rossmann-fold domains"/>
    <property type="match status" value="1"/>
</dbReference>
<dbReference type="GO" id="GO:0016491">
    <property type="term" value="F:oxidoreductase activity"/>
    <property type="evidence" value="ECO:0007669"/>
    <property type="project" value="UniProtKB-KW"/>
</dbReference>
<dbReference type="PANTHER" id="PTHR42879">
    <property type="entry name" value="3-OXOACYL-(ACYL-CARRIER-PROTEIN) REDUCTASE"/>
    <property type="match status" value="1"/>
</dbReference>
<dbReference type="CDD" id="cd05233">
    <property type="entry name" value="SDR_c"/>
    <property type="match status" value="1"/>
</dbReference>
<keyword evidence="2" id="KW-0560">Oxidoreductase</keyword>
<dbReference type="Proteomes" id="UP000321234">
    <property type="component" value="Unassembled WGS sequence"/>
</dbReference>
<evidence type="ECO:0000313" key="4">
    <source>
        <dbReference type="Proteomes" id="UP000321234"/>
    </source>
</evidence>
<dbReference type="GO" id="GO:0032787">
    <property type="term" value="P:monocarboxylic acid metabolic process"/>
    <property type="evidence" value="ECO:0007669"/>
    <property type="project" value="UniProtKB-ARBA"/>
</dbReference>
<dbReference type="AlphaFoldDB" id="A0A5C8ZHG0"/>
<dbReference type="PANTHER" id="PTHR42879:SF2">
    <property type="entry name" value="3-OXOACYL-[ACYL-CARRIER-PROTEIN] REDUCTASE FABG"/>
    <property type="match status" value="1"/>
</dbReference>
<reference evidence="3 4" key="1">
    <citation type="submission" date="2019-07" db="EMBL/GenBank/DDBJ databases">
        <title>Quadrisphaera sp. strain DD2A genome sequencing and assembly.</title>
        <authorList>
            <person name="Kim I."/>
        </authorList>
    </citation>
    <scope>NUCLEOTIDE SEQUENCE [LARGE SCALE GENOMIC DNA]</scope>
    <source>
        <strain evidence="3 4">DD2A</strain>
    </source>
</reference>
<comment type="similarity">
    <text evidence="1">Belongs to the short-chain dehydrogenases/reductases (SDR) family.</text>
</comment>
<dbReference type="OrthoDB" id="7064009at2"/>
<gene>
    <name evidence="3" type="ORF">FMM08_09415</name>
</gene>
<dbReference type="Pfam" id="PF13561">
    <property type="entry name" value="adh_short_C2"/>
    <property type="match status" value="1"/>
</dbReference>
<dbReference type="FunFam" id="3.40.50.720:FF:000084">
    <property type="entry name" value="Short-chain dehydrogenase reductase"/>
    <property type="match status" value="1"/>
</dbReference>
<comment type="caution">
    <text evidence="3">The sequence shown here is derived from an EMBL/GenBank/DDBJ whole genome shotgun (WGS) entry which is preliminary data.</text>
</comment>
<dbReference type="EMBL" id="VKAC01000005">
    <property type="protein sequence ID" value="TXR56533.1"/>
    <property type="molecule type" value="Genomic_DNA"/>
</dbReference>
<evidence type="ECO:0000313" key="3">
    <source>
        <dbReference type="EMBL" id="TXR56533.1"/>
    </source>
</evidence>
<dbReference type="InterPro" id="IPR020904">
    <property type="entry name" value="Sc_DH/Rdtase_CS"/>
</dbReference>
<protein>
    <submittedName>
        <fullName evidence="3">SDR family oxidoreductase</fullName>
    </submittedName>
</protein>
<dbReference type="InterPro" id="IPR050259">
    <property type="entry name" value="SDR"/>
</dbReference>
<evidence type="ECO:0000256" key="1">
    <source>
        <dbReference type="ARBA" id="ARBA00006484"/>
    </source>
</evidence>